<proteinExistence type="predicted"/>
<protein>
    <recommendedName>
        <fullName evidence="2">C2H2-type domain-containing protein</fullName>
    </recommendedName>
</protein>
<feature type="domain" description="C2H2-type" evidence="2">
    <location>
        <begin position="12"/>
        <end position="33"/>
    </location>
</feature>
<dbReference type="EMBL" id="JAVHNR010000002">
    <property type="protein sequence ID" value="KAK6351436.1"/>
    <property type="molecule type" value="Genomic_DNA"/>
</dbReference>
<evidence type="ECO:0000313" key="3">
    <source>
        <dbReference type="EMBL" id="KAK6351436.1"/>
    </source>
</evidence>
<dbReference type="InterPro" id="IPR013087">
    <property type="entry name" value="Znf_C2H2_type"/>
</dbReference>
<evidence type="ECO:0000313" key="4">
    <source>
        <dbReference type="Proteomes" id="UP001313282"/>
    </source>
</evidence>
<evidence type="ECO:0000259" key="2">
    <source>
        <dbReference type="PROSITE" id="PS00028"/>
    </source>
</evidence>
<sequence length="339" mass="40429">MSNSSHFFEHECPSCPWLFSSAIELQNHVIDRHVLLICLTCDKKAFHGEEAFRSHYPFRLHEFECGKCGAALNGREPRNFSKALGHLKGCQSIVDRHCRKFYGDREAYYEHCRTDETHIKLADSWEEEDNRRRRREWEEREAEKKRRELEIEASWRAYRIQRAEERAEDEHLRNQPYPPFETEQPAEEACAQKNDPPTIEDQKSDAKYVECHGNEIELFGSENSSESYEYPTDWTDFATFSEEEKMSIKERMVRKNRRAKRALKAEAKKAEAERLKKEKEMAAEAARAEARAKLTPEERWELDEKERINKELIRAWVRERAQARIEYSRLIHRSYHTDE</sequence>
<dbReference type="AlphaFoldDB" id="A0AAN8N6G8"/>
<dbReference type="SMART" id="SM00355">
    <property type="entry name" value="ZnF_C2H2"/>
    <property type="match status" value="2"/>
</dbReference>
<dbReference type="Proteomes" id="UP001313282">
    <property type="component" value="Unassembled WGS sequence"/>
</dbReference>
<evidence type="ECO:0000256" key="1">
    <source>
        <dbReference type="SAM" id="MobiDB-lite"/>
    </source>
</evidence>
<name>A0AAN8N6G8_9PEZI</name>
<accession>A0AAN8N6G8</accession>
<reference evidence="3 4" key="1">
    <citation type="submission" date="2019-10" db="EMBL/GenBank/DDBJ databases">
        <authorList>
            <person name="Palmer J.M."/>
        </authorList>
    </citation>
    <scope>NUCLEOTIDE SEQUENCE [LARGE SCALE GENOMIC DNA]</scope>
    <source>
        <strain evidence="3 4">TWF718</strain>
    </source>
</reference>
<organism evidence="3 4">
    <name type="scientific">Orbilia javanica</name>
    <dbReference type="NCBI Taxonomy" id="47235"/>
    <lineage>
        <taxon>Eukaryota</taxon>
        <taxon>Fungi</taxon>
        <taxon>Dikarya</taxon>
        <taxon>Ascomycota</taxon>
        <taxon>Pezizomycotina</taxon>
        <taxon>Orbiliomycetes</taxon>
        <taxon>Orbiliales</taxon>
        <taxon>Orbiliaceae</taxon>
        <taxon>Orbilia</taxon>
    </lineage>
</organism>
<dbReference type="PROSITE" id="PS00028">
    <property type="entry name" value="ZINC_FINGER_C2H2_1"/>
    <property type="match status" value="1"/>
</dbReference>
<feature type="region of interest" description="Disordered" evidence="1">
    <location>
        <begin position="273"/>
        <end position="292"/>
    </location>
</feature>
<comment type="caution">
    <text evidence="3">The sequence shown here is derived from an EMBL/GenBank/DDBJ whole genome shotgun (WGS) entry which is preliminary data.</text>
</comment>
<gene>
    <name evidence="3" type="ORF">TWF718_004596</name>
</gene>
<keyword evidence="4" id="KW-1185">Reference proteome</keyword>